<organism evidence="2 3">
    <name type="scientific">Urbifossiella limnaea</name>
    <dbReference type="NCBI Taxonomy" id="2528023"/>
    <lineage>
        <taxon>Bacteria</taxon>
        <taxon>Pseudomonadati</taxon>
        <taxon>Planctomycetota</taxon>
        <taxon>Planctomycetia</taxon>
        <taxon>Gemmatales</taxon>
        <taxon>Gemmataceae</taxon>
        <taxon>Urbifossiella</taxon>
    </lineage>
</organism>
<dbReference type="Gene3D" id="3.90.660.10">
    <property type="match status" value="1"/>
</dbReference>
<dbReference type="RefSeq" id="WP_145233860.1">
    <property type="nucleotide sequence ID" value="NZ_CP036273.1"/>
</dbReference>
<dbReference type="Proteomes" id="UP000319576">
    <property type="component" value="Chromosome"/>
</dbReference>
<dbReference type="PRINTS" id="PR00419">
    <property type="entry name" value="ADXRDTASE"/>
</dbReference>
<evidence type="ECO:0000313" key="2">
    <source>
        <dbReference type="EMBL" id="QDU18512.1"/>
    </source>
</evidence>
<protein>
    <submittedName>
        <fullName evidence="2">Protoporphyrinogen oxidase</fullName>
    </submittedName>
</protein>
<accession>A0A517XLZ1</accession>
<dbReference type="SUPFAM" id="SSF51905">
    <property type="entry name" value="FAD/NAD(P)-binding domain"/>
    <property type="match status" value="1"/>
</dbReference>
<dbReference type="EMBL" id="CP036273">
    <property type="protein sequence ID" value="QDU18512.1"/>
    <property type="molecule type" value="Genomic_DNA"/>
</dbReference>
<dbReference type="PANTHER" id="PTHR16128:SF5">
    <property type="entry name" value="FAD_NAD(P)-BINDING OXIDOREDUCTASE FAMILY PROTEIN"/>
    <property type="match status" value="1"/>
</dbReference>
<dbReference type="Pfam" id="PF13450">
    <property type="entry name" value="NAD_binding_8"/>
    <property type="match status" value="1"/>
</dbReference>
<dbReference type="GO" id="GO:0016491">
    <property type="term" value="F:oxidoreductase activity"/>
    <property type="evidence" value="ECO:0007669"/>
    <property type="project" value="InterPro"/>
</dbReference>
<feature type="domain" description="Amine oxidase" evidence="1">
    <location>
        <begin position="107"/>
        <end position="325"/>
    </location>
</feature>
<sequence>MHERGPRVAVVGAGVAGLACARALADHGFDVTVFDKGRGPGGRTATRRVDPGLAFDHGAQYFTARHPDFARAVAAWLVRGVVAEWGGRVVKLEGGVATDTPPQPRYVGVPGMAAVAADLAATLAVRRATRVARAARTPAGWQVVDEAGGGAGPFDFLVAALPAPQAAELLAPHPFAAEAACTPMTPCWAVLLAFADRLDVPWDGAFVHGSPLSWVARNSSKPGRPGGADCWVLHAGAGWSAAHLEDSPDAVVPLLLYAFAAATGRTLPPVAYRAAHRWRYSLGADPAARTTLFDAAAGLAVCGDWLAGGRVEGAFLSGAAAAGRIVRAADGPVASAG</sequence>
<dbReference type="Gene3D" id="3.50.50.60">
    <property type="entry name" value="FAD/NAD(P)-binding domain"/>
    <property type="match status" value="1"/>
</dbReference>
<name>A0A517XLZ1_9BACT</name>
<evidence type="ECO:0000259" key="1">
    <source>
        <dbReference type="Pfam" id="PF01593"/>
    </source>
</evidence>
<dbReference type="KEGG" id="uli:ETAA1_04020"/>
<dbReference type="AlphaFoldDB" id="A0A517XLZ1"/>
<dbReference type="Pfam" id="PF01593">
    <property type="entry name" value="Amino_oxidase"/>
    <property type="match status" value="1"/>
</dbReference>
<proteinExistence type="predicted"/>
<keyword evidence="3" id="KW-1185">Reference proteome</keyword>
<evidence type="ECO:0000313" key="3">
    <source>
        <dbReference type="Proteomes" id="UP000319576"/>
    </source>
</evidence>
<gene>
    <name evidence="2" type="ORF">ETAA1_04020</name>
</gene>
<dbReference type="PROSITE" id="PS51257">
    <property type="entry name" value="PROKAR_LIPOPROTEIN"/>
    <property type="match status" value="1"/>
</dbReference>
<reference evidence="2 3" key="1">
    <citation type="submission" date="2019-02" db="EMBL/GenBank/DDBJ databases">
        <title>Deep-cultivation of Planctomycetes and their phenomic and genomic characterization uncovers novel biology.</title>
        <authorList>
            <person name="Wiegand S."/>
            <person name="Jogler M."/>
            <person name="Boedeker C."/>
            <person name="Pinto D."/>
            <person name="Vollmers J."/>
            <person name="Rivas-Marin E."/>
            <person name="Kohn T."/>
            <person name="Peeters S.H."/>
            <person name="Heuer A."/>
            <person name="Rast P."/>
            <person name="Oberbeckmann S."/>
            <person name="Bunk B."/>
            <person name="Jeske O."/>
            <person name="Meyerdierks A."/>
            <person name="Storesund J.E."/>
            <person name="Kallscheuer N."/>
            <person name="Luecker S."/>
            <person name="Lage O.M."/>
            <person name="Pohl T."/>
            <person name="Merkel B.J."/>
            <person name="Hornburger P."/>
            <person name="Mueller R.-W."/>
            <person name="Bruemmer F."/>
            <person name="Labrenz M."/>
            <person name="Spormann A.M."/>
            <person name="Op den Camp H."/>
            <person name="Overmann J."/>
            <person name="Amann R."/>
            <person name="Jetten M.S.M."/>
            <person name="Mascher T."/>
            <person name="Medema M.H."/>
            <person name="Devos D.P."/>
            <person name="Kaster A.-K."/>
            <person name="Ovreas L."/>
            <person name="Rohde M."/>
            <person name="Galperin M.Y."/>
            <person name="Jogler C."/>
        </authorList>
    </citation>
    <scope>NUCLEOTIDE SEQUENCE [LARGE SCALE GENOMIC DNA]</scope>
    <source>
        <strain evidence="2 3">ETA_A1</strain>
    </source>
</reference>
<dbReference type="InterPro" id="IPR036188">
    <property type="entry name" value="FAD/NAD-bd_sf"/>
</dbReference>
<dbReference type="OrthoDB" id="5792777at2"/>
<dbReference type="InterPro" id="IPR002937">
    <property type="entry name" value="Amino_oxidase"/>
</dbReference>
<dbReference type="PANTHER" id="PTHR16128">
    <property type="entry name" value="FAD/NAD(P)-BINDING OXIDOREDUCTASE FAMILY PROTEIN"/>
    <property type="match status" value="1"/>
</dbReference>